<proteinExistence type="inferred from homology"/>
<dbReference type="EMBL" id="CP146275">
    <property type="protein sequence ID" value="WWT31787.1"/>
    <property type="molecule type" value="Genomic_DNA"/>
</dbReference>
<sequence>MQFLKSFGLSLFILAGAAIWLGTGSFVMGGQGPGNGERSIIGLIEGDDHGPISTALAEAGVLPEHSEEEVEEARMTVAERVAETNGASGASVSVRTQTFELQQMPIEVTLRGRTTAAANVSAVAETAAVVETVHVEKGDQVEAGDLLCSLAPGTRAAAVAQAEAALAQAEAGLAQAQLDLETNTSLRERGLAPANTANSVQVALAGAEAQVSSAQAALDNARAELDRTEIVAEVSGLVQAPIATRGSMLSQGGVCATIVQLDPIVFSGSVAEANITLARTGLAATLHTVTNQEATGEVTYVAASADDATRSFPVEIEFDNPDFSIREGVTATATVNMGSMPGHLLPQSVLTLNDEGVLGVKSVQDGIVAFTPVTIVSDTRDGVWVTGLPQSIDIITIGQEFVIDGQTVQTGQEAVSDDTTGTSEEGAPA</sequence>
<organism evidence="5 6">
    <name type="scientific">Pelagibacterium nitratireducens</name>
    <dbReference type="NCBI Taxonomy" id="1046114"/>
    <lineage>
        <taxon>Bacteria</taxon>
        <taxon>Pseudomonadati</taxon>
        <taxon>Pseudomonadota</taxon>
        <taxon>Alphaproteobacteria</taxon>
        <taxon>Hyphomicrobiales</taxon>
        <taxon>Devosiaceae</taxon>
        <taxon>Pelagibacterium</taxon>
    </lineage>
</organism>
<evidence type="ECO:0000256" key="3">
    <source>
        <dbReference type="SAM" id="MobiDB-lite"/>
    </source>
</evidence>
<dbReference type="InterPro" id="IPR006143">
    <property type="entry name" value="RND_pump_MFP"/>
</dbReference>
<reference evidence="5 6" key="1">
    <citation type="submission" date="2024-02" db="EMBL/GenBank/DDBJ databases">
        <title>Complete genome sequence of Pelagibacterium nitratireducens ZH15.</title>
        <authorList>
            <person name="Zhao L.H."/>
        </authorList>
    </citation>
    <scope>NUCLEOTIDE SEQUENCE [LARGE SCALE GENOMIC DNA]</scope>
    <source>
        <strain evidence="5 6">ZH15</strain>
    </source>
</reference>
<dbReference type="InterPro" id="IPR058792">
    <property type="entry name" value="Beta-barrel_RND_2"/>
</dbReference>
<evidence type="ECO:0000256" key="2">
    <source>
        <dbReference type="SAM" id="Coils"/>
    </source>
</evidence>
<dbReference type="PANTHER" id="PTHR30469">
    <property type="entry name" value="MULTIDRUG RESISTANCE PROTEIN MDTA"/>
    <property type="match status" value="1"/>
</dbReference>
<dbReference type="Gene3D" id="2.40.30.170">
    <property type="match status" value="1"/>
</dbReference>
<evidence type="ECO:0000256" key="1">
    <source>
        <dbReference type="ARBA" id="ARBA00009477"/>
    </source>
</evidence>
<protein>
    <submittedName>
        <fullName evidence="5">Efflux RND transporter periplasmic adaptor subunit</fullName>
    </submittedName>
</protein>
<feature type="region of interest" description="Disordered" evidence="3">
    <location>
        <begin position="410"/>
        <end position="429"/>
    </location>
</feature>
<dbReference type="PANTHER" id="PTHR30469:SF29">
    <property type="entry name" value="BLR2860 PROTEIN"/>
    <property type="match status" value="1"/>
</dbReference>
<gene>
    <name evidence="5" type="ORF">V6617_12285</name>
</gene>
<evidence type="ECO:0000259" key="4">
    <source>
        <dbReference type="Pfam" id="PF25954"/>
    </source>
</evidence>
<dbReference type="Pfam" id="PF25954">
    <property type="entry name" value="Beta-barrel_RND_2"/>
    <property type="match status" value="1"/>
</dbReference>
<feature type="compositionally biased region" description="Polar residues" evidence="3">
    <location>
        <begin position="410"/>
        <end position="423"/>
    </location>
</feature>
<evidence type="ECO:0000313" key="5">
    <source>
        <dbReference type="EMBL" id="WWT31787.1"/>
    </source>
</evidence>
<comment type="similarity">
    <text evidence="1">Belongs to the membrane fusion protein (MFP) (TC 8.A.1) family.</text>
</comment>
<dbReference type="RefSeq" id="WP_338607249.1">
    <property type="nucleotide sequence ID" value="NZ_CP146275.1"/>
</dbReference>
<dbReference type="Proteomes" id="UP001369958">
    <property type="component" value="Chromosome"/>
</dbReference>
<dbReference type="NCBIfam" id="TIGR01730">
    <property type="entry name" value="RND_mfp"/>
    <property type="match status" value="1"/>
</dbReference>
<name>A0ABZ2HW84_9HYPH</name>
<dbReference type="Gene3D" id="2.40.420.20">
    <property type="match status" value="1"/>
</dbReference>
<feature type="domain" description="CusB-like beta-barrel" evidence="4">
    <location>
        <begin position="270"/>
        <end position="336"/>
    </location>
</feature>
<dbReference type="Gene3D" id="1.10.287.470">
    <property type="entry name" value="Helix hairpin bin"/>
    <property type="match status" value="1"/>
</dbReference>
<feature type="coiled-coil region" evidence="2">
    <location>
        <begin position="204"/>
        <end position="231"/>
    </location>
</feature>
<keyword evidence="6" id="KW-1185">Reference proteome</keyword>
<dbReference type="SUPFAM" id="SSF111369">
    <property type="entry name" value="HlyD-like secretion proteins"/>
    <property type="match status" value="1"/>
</dbReference>
<dbReference type="Gene3D" id="2.40.50.100">
    <property type="match status" value="1"/>
</dbReference>
<keyword evidence="2" id="KW-0175">Coiled coil</keyword>
<accession>A0ABZ2HW84</accession>
<evidence type="ECO:0000313" key="6">
    <source>
        <dbReference type="Proteomes" id="UP001369958"/>
    </source>
</evidence>